<protein>
    <submittedName>
        <fullName evidence="1">Uncharacterized protein</fullName>
    </submittedName>
</protein>
<dbReference type="EMBL" id="VSSQ01014329">
    <property type="protein sequence ID" value="MPM53425.1"/>
    <property type="molecule type" value="Genomic_DNA"/>
</dbReference>
<evidence type="ECO:0000313" key="1">
    <source>
        <dbReference type="EMBL" id="MPM53425.1"/>
    </source>
</evidence>
<sequence>MDSHGNTAKVLCDVCFDDLLVCLILIPQQVGCKRTIQSSHSRCNGIGFSVPSPNMLLAERLHPLGEFSFRHIEARCPEEVDPLGHGSYTFLKKCRVLFQGRLSESPDTQYYIGIDRFHSLPNHVQKPNVCLVFRLPGRSGRSVPSLFACITLTEPETFLALFEGESIKPQPGYVSHGSKNVIYITLLTQTERVKVIEKCTRFRGNHSRFRMLD</sequence>
<name>A0A645AJM7_9ZZZZ</name>
<proteinExistence type="predicted"/>
<accession>A0A645AJM7</accession>
<comment type="caution">
    <text evidence="1">The sequence shown here is derived from an EMBL/GenBank/DDBJ whole genome shotgun (WGS) entry which is preliminary data.</text>
</comment>
<dbReference type="AlphaFoldDB" id="A0A645AJM7"/>
<reference evidence="1" key="1">
    <citation type="submission" date="2019-08" db="EMBL/GenBank/DDBJ databases">
        <authorList>
            <person name="Kucharzyk K."/>
            <person name="Murdoch R.W."/>
            <person name="Higgins S."/>
            <person name="Loffler F."/>
        </authorList>
    </citation>
    <scope>NUCLEOTIDE SEQUENCE</scope>
</reference>
<gene>
    <name evidence="1" type="ORF">SDC9_100193</name>
</gene>
<organism evidence="1">
    <name type="scientific">bioreactor metagenome</name>
    <dbReference type="NCBI Taxonomy" id="1076179"/>
    <lineage>
        <taxon>unclassified sequences</taxon>
        <taxon>metagenomes</taxon>
        <taxon>ecological metagenomes</taxon>
    </lineage>
</organism>